<evidence type="ECO:0000256" key="1">
    <source>
        <dbReference type="SAM" id="Phobius"/>
    </source>
</evidence>
<dbReference type="EMBL" id="CP162599">
    <property type="protein sequence ID" value="XDK32050.1"/>
    <property type="molecule type" value="Genomic_DNA"/>
</dbReference>
<reference evidence="2" key="1">
    <citation type="submission" date="2024-07" db="EMBL/GenBank/DDBJ databases">
        <title>Halotolerant mesophilic bacterium Ornithinibacillus sp. 4-3, sp. nov., isolated from soil.</title>
        <authorList>
            <person name="Sidarenka A.V."/>
            <person name="Guliayeva D.E."/>
            <person name="Leanovich S.I."/>
            <person name="Hileuskaya K.S."/>
            <person name="Akhremchuk A.E."/>
            <person name="Sikolenko M.A."/>
            <person name="Valentovich L.N."/>
        </authorList>
    </citation>
    <scope>NUCLEOTIDE SEQUENCE</scope>
    <source>
        <strain evidence="2">4-3</strain>
    </source>
</reference>
<feature type="transmembrane region" description="Helical" evidence="1">
    <location>
        <begin position="102"/>
        <end position="121"/>
    </location>
</feature>
<accession>A0AB39HNE7</accession>
<gene>
    <name evidence="2" type="ORF">AB4Y30_13670</name>
</gene>
<evidence type="ECO:0000313" key="2">
    <source>
        <dbReference type="EMBL" id="XDK32050.1"/>
    </source>
</evidence>
<keyword evidence="1" id="KW-0472">Membrane</keyword>
<organism evidence="2">
    <name type="scientific">Ornithinibacillus sp. 4-3</name>
    <dbReference type="NCBI Taxonomy" id="3231488"/>
    <lineage>
        <taxon>Bacteria</taxon>
        <taxon>Bacillati</taxon>
        <taxon>Bacillota</taxon>
        <taxon>Bacilli</taxon>
        <taxon>Bacillales</taxon>
        <taxon>Bacillaceae</taxon>
        <taxon>Ornithinibacillus</taxon>
    </lineage>
</organism>
<feature type="transmembrane region" description="Helical" evidence="1">
    <location>
        <begin position="42"/>
        <end position="62"/>
    </location>
</feature>
<dbReference type="AlphaFoldDB" id="A0AB39HNE7"/>
<feature type="transmembrane region" description="Helical" evidence="1">
    <location>
        <begin position="69"/>
        <end position="90"/>
    </location>
</feature>
<protein>
    <submittedName>
        <fullName evidence="2">HXXEE domain-containing protein</fullName>
    </submittedName>
</protein>
<dbReference type="InterPro" id="IPR025671">
    <property type="entry name" value="HXXEE"/>
</dbReference>
<dbReference type="RefSeq" id="WP_368652773.1">
    <property type="nucleotide sequence ID" value="NZ_CP162599.1"/>
</dbReference>
<dbReference type="Pfam" id="PF13787">
    <property type="entry name" value="HXXEE"/>
    <property type="match status" value="1"/>
</dbReference>
<sequence length="153" mass="16998">MNRVIVALLFCLSITIHNKEEALFLPAWTISNSPITISSTTFLITVTIITIIGYGTAIYYVFQPGATIKYIFIGYVGAMWINAFLPHILFSLLSLSYMPGTISAVLILIPIHTYIIGKFIYVDKIPFNKIIYASTTCGGVLICLIAFLFFILS</sequence>
<keyword evidence="1" id="KW-1133">Transmembrane helix</keyword>
<name>A0AB39HNE7_9BACI</name>
<proteinExistence type="predicted"/>
<feature type="transmembrane region" description="Helical" evidence="1">
    <location>
        <begin position="130"/>
        <end position="152"/>
    </location>
</feature>
<keyword evidence="1" id="KW-0812">Transmembrane</keyword>